<dbReference type="EC" id="3.5.1.88" evidence="1"/>
<dbReference type="EMBL" id="CP066744">
    <property type="protein sequence ID" value="QQK07762.1"/>
    <property type="molecule type" value="Genomic_DNA"/>
</dbReference>
<accession>A0AC61MQ49</accession>
<gene>
    <name evidence="1" type="primary">def</name>
    <name evidence="1" type="ORF">JFY71_10825</name>
</gene>
<name>A0AC61MQ49_9FIRM</name>
<protein>
    <submittedName>
        <fullName evidence="1">Peptide deformylase</fullName>
        <ecNumber evidence="1">3.5.1.88</ecNumber>
    </submittedName>
</protein>
<reference evidence="1 2" key="1">
    <citation type="journal article" date="2022" name="Int. J. Syst. Evol. Microbiol.">
        <title>Miniphocaeibacter halophilus sp. nov., an ammonium-tolerant acetate-producing bacterium isolated from a biogas system.</title>
        <authorList>
            <person name="Schnurer A."/>
            <person name="Singh A."/>
            <person name="Bi S."/>
            <person name="Qiao W."/>
            <person name="Westerholm M."/>
        </authorList>
    </citation>
    <scope>NUCLEOTIDE SEQUENCE [LARGE SCALE GENOMIC DNA]</scope>
    <source>
        <strain evidence="1 2">AMB_01</strain>
    </source>
</reference>
<evidence type="ECO:0000313" key="1">
    <source>
        <dbReference type="EMBL" id="QQK07762.1"/>
    </source>
</evidence>
<keyword evidence="2" id="KW-1185">Reference proteome</keyword>
<evidence type="ECO:0000313" key="2">
    <source>
        <dbReference type="Proteomes" id="UP000595814"/>
    </source>
</evidence>
<keyword evidence="1" id="KW-0378">Hydrolase</keyword>
<proteinExistence type="predicted"/>
<dbReference type="Proteomes" id="UP000595814">
    <property type="component" value="Chromosome"/>
</dbReference>
<sequence>MAIRQIRIEGDPLLRKKSREVSEINERILELLDDMKDTLYEAEGLGLAAPQVGVLRRVVVVDMRDEEGLLMMINPKIIEESDETQINIEGCLSVPDESGYVQRPKELTVEYLDEKGEKRTMKCDGYKAVCISHELDHLEGILYIDKKIEVDEEMLEKEGMLEEEILEEENGENE</sequence>
<organism evidence="1 2">
    <name type="scientific">Miniphocaeibacter halophilus</name>
    <dbReference type="NCBI Taxonomy" id="2931922"/>
    <lineage>
        <taxon>Bacteria</taxon>
        <taxon>Bacillati</taxon>
        <taxon>Bacillota</taxon>
        <taxon>Tissierellia</taxon>
        <taxon>Tissierellales</taxon>
        <taxon>Peptoniphilaceae</taxon>
        <taxon>Miniphocaeibacter</taxon>
    </lineage>
</organism>